<comment type="similarity">
    <text evidence="10">Belongs to the peptidase M15 family.</text>
</comment>
<dbReference type="CDD" id="cd14844">
    <property type="entry name" value="Zn-DD-carboxypeptidase_like"/>
    <property type="match status" value="1"/>
</dbReference>
<proteinExistence type="inferred from homology"/>
<dbReference type="EMBL" id="CP017315">
    <property type="protein sequence ID" value="AQS41116.1"/>
    <property type="molecule type" value="Genomic_DNA"/>
</dbReference>
<evidence type="ECO:0000256" key="6">
    <source>
        <dbReference type="ARBA" id="ARBA00022801"/>
    </source>
</evidence>
<dbReference type="AlphaFoldDB" id="A0A1U9JTC3"/>
<evidence type="ECO:0000256" key="11">
    <source>
        <dbReference type="ARBA" id="ARBA00093666"/>
    </source>
</evidence>
<dbReference type="GO" id="GO:0046872">
    <property type="term" value="F:metal ion binding"/>
    <property type="evidence" value="ECO:0007669"/>
    <property type="project" value="UniProtKB-KW"/>
</dbReference>
<comment type="pathway">
    <text evidence="2">Cell wall biogenesis; cell wall polysaccharide biosynthesis.</text>
</comment>
<keyword evidence="4" id="KW-0479">Metal-binding</keyword>
<dbReference type="PANTHER" id="PTHR37425">
    <property type="match status" value="1"/>
</dbReference>
<feature type="signal peptide" evidence="12">
    <location>
        <begin position="1"/>
        <end position="38"/>
    </location>
</feature>
<evidence type="ECO:0000256" key="10">
    <source>
        <dbReference type="ARBA" id="ARBA00093448"/>
    </source>
</evidence>
<dbReference type="SUPFAM" id="SSF55166">
    <property type="entry name" value="Hedgehog/DD-peptidase"/>
    <property type="match status" value="1"/>
</dbReference>
<comment type="cofactor">
    <cofactor evidence="1">
        <name>Zn(2+)</name>
        <dbReference type="ChEBI" id="CHEBI:29105"/>
    </cofactor>
</comment>
<dbReference type="GO" id="GO:0006508">
    <property type="term" value="P:proteolysis"/>
    <property type="evidence" value="ECO:0007669"/>
    <property type="project" value="UniProtKB-KW"/>
</dbReference>
<dbReference type="GO" id="GO:0008237">
    <property type="term" value="F:metallopeptidase activity"/>
    <property type="evidence" value="ECO:0007669"/>
    <property type="project" value="UniProtKB-KW"/>
</dbReference>
<dbReference type="InterPro" id="IPR010275">
    <property type="entry name" value="MepK"/>
</dbReference>
<accession>A0A1U9JTC3</accession>
<keyword evidence="9" id="KW-0961">Cell wall biogenesis/degradation</keyword>
<name>A0A1U9JTC3_9HYPH</name>
<dbReference type="GO" id="GO:0071555">
    <property type="term" value="P:cell wall organization"/>
    <property type="evidence" value="ECO:0007669"/>
    <property type="project" value="UniProtKB-KW"/>
</dbReference>
<feature type="chain" id="PRO_5012211402" description="Murein endopeptidase K" evidence="12">
    <location>
        <begin position="39"/>
        <end position="507"/>
    </location>
</feature>
<protein>
    <recommendedName>
        <fullName evidence="11">Murein endopeptidase K</fullName>
    </recommendedName>
</protein>
<organism evidence="13 14">
    <name type="scientific">Candidatus Tokpelaia hoelldobleri</name>
    <dbReference type="NCBI Taxonomy" id="1902579"/>
    <lineage>
        <taxon>Bacteria</taxon>
        <taxon>Pseudomonadati</taxon>
        <taxon>Pseudomonadota</taxon>
        <taxon>Alphaproteobacteria</taxon>
        <taxon>Hyphomicrobiales</taxon>
        <taxon>Candidatus Tokpelaia</taxon>
    </lineage>
</organism>
<dbReference type="Gene3D" id="3.30.1380.10">
    <property type="match status" value="1"/>
</dbReference>
<dbReference type="InterPro" id="IPR009045">
    <property type="entry name" value="Zn_M74/Hedgehog-like"/>
</dbReference>
<dbReference type="Proteomes" id="UP000188912">
    <property type="component" value="Chromosome"/>
</dbReference>
<keyword evidence="7" id="KW-0862">Zinc</keyword>
<dbReference type="STRING" id="1902579.BHV28_04030"/>
<keyword evidence="3" id="KW-0645">Protease</keyword>
<evidence type="ECO:0000256" key="7">
    <source>
        <dbReference type="ARBA" id="ARBA00022833"/>
    </source>
</evidence>
<sequence length="507" mass="55524">MSRKSGRQTIQAHFSCRAVLFSMLACFCPLFSFSAAQAETRSLRLYYVHTRERAEIVFKKDGRYVQSGLKKLNYFLRDWRRNEPTVMDPHLFDVVWQIYRLSGSNDYIHVVSAYRAPATNSMLRARSSSSGVAKNSQHTLGKAMDFYIPDVTLSRLRQIGMKQQSGGVGYYPASGSPFIHVDVGNVRHWPRMNRHDLLALFPNGRTIHIPSDGVPLSGYVQAMADYKARKGLPPQIMVAEAKENKQNGNPFPSLFGRKQDKVTPLVPQVKPQTPQEETMIAQLPEHNVPVPGFAGQADIEEIEDETAPLVAENSVTLPRNIPVPDTKPFTVAAIKQKTPETALAAIAAGLSPDVPIPGVKPLGLAATAPAAQAAPLALALVEQPLPQAVPLPQLRPVETPVQKKDAVGELIKQIEVIPVPADDFSPAATRPAQQGRSTLQLVTMDTDTGSKTGRLNHQAQNTTHRLRNVTQQAVVGEAAATLSGDDVLPLPQAISAYGWQHRQDYAD</sequence>
<reference evidence="13 14" key="2">
    <citation type="journal article" date="2016" name="Sci. Rep.">
        <title>The genome of Rhizobiales bacteria in predatory ants reveals urease gene functions but no genes for nitrogen fixation.</title>
        <authorList>
            <person name="Neuvonen M.M."/>
            <person name="Tamarit D."/>
            <person name="Naslund K."/>
            <person name="Liebig J."/>
            <person name="Feldhaar H."/>
            <person name="Moran N.A."/>
            <person name="Guy L."/>
            <person name="Andersson S.G."/>
        </authorList>
    </citation>
    <scope>NUCLEOTIDE SEQUENCE [LARGE SCALE GENOMIC DNA]</scope>
    <source>
        <strain evidence="13 14">Hsal</strain>
    </source>
</reference>
<evidence type="ECO:0000256" key="2">
    <source>
        <dbReference type="ARBA" id="ARBA00004776"/>
    </source>
</evidence>
<keyword evidence="8" id="KW-0482">Metalloprotease</keyword>
<keyword evidence="5 12" id="KW-0732">Signal</keyword>
<evidence type="ECO:0000256" key="5">
    <source>
        <dbReference type="ARBA" id="ARBA00022729"/>
    </source>
</evidence>
<dbReference type="KEGG" id="thd:BHV28_04030"/>
<evidence type="ECO:0000256" key="12">
    <source>
        <dbReference type="SAM" id="SignalP"/>
    </source>
</evidence>
<evidence type="ECO:0000256" key="8">
    <source>
        <dbReference type="ARBA" id="ARBA00023049"/>
    </source>
</evidence>
<evidence type="ECO:0000256" key="4">
    <source>
        <dbReference type="ARBA" id="ARBA00022723"/>
    </source>
</evidence>
<dbReference type="PANTHER" id="PTHR37425:SF1">
    <property type="entry name" value="OUTER MEMBRANE PROTEIN"/>
    <property type="match status" value="1"/>
</dbReference>
<gene>
    <name evidence="13" type="ORF">BHV28_04030</name>
</gene>
<keyword evidence="14" id="KW-1185">Reference proteome</keyword>
<evidence type="ECO:0000256" key="1">
    <source>
        <dbReference type="ARBA" id="ARBA00001947"/>
    </source>
</evidence>
<reference evidence="13 14" key="1">
    <citation type="journal article" date="2010" name="Science">
        <title>Genomic comparison of the ants Camponotus floridanus and Harpegnathos saltator.</title>
        <authorList>
            <person name="Bonasio R."/>
            <person name="Zhang G."/>
            <person name="Ye C."/>
            <person name="Mutti N.S."/>
            <person name="Fang X."/>
            <person name="Qin N."/>
            <person name="Donahue G."/>
            <person name="Yang P."/>
            <person name="Li Q."/>
            <person name="Li C."/>
            <person name="Zhang P."/>
            <person name="Huang Z."/>
            <person name="Berger S.L."/>
            <person name="Reinberg D."/>
            <person name="Wang J."/>
            <person name="Liebig J."/>
        </authorList>
    </citation>
    <scope>NUCLEOTIDE SEQUENCE [LARGE SCALE GENOMIC DNA]</scope>
    <source>
        <strain evidence="13 14">Hsal</strain>
    </source>
</reference>
<keyword evidence="6" id="KW-0378">Hydrolase</keyword>
<evidence type="ECO:0000313" key="13">
    <source>
        <dbReference type="EMBL" id="AQS41116.1"/>
    </source>
</evidence>
<evidence type="ECO:0000313" key="14">
    <source>
        <dbReference type="Proteomes" id="UP000188912"/>
    </source>
</evidence>
<evidence type="ECO:0000256" key="3">
    <source>
        <dbReference type="ARBA" id="ARBA00022670"/>
    </source>
</evidence>
<evidence type="ECO:0000256" key="9">
    <source>
        <dbReference type="ARBA" id="ARBA00023316"/>
    </source>
</evidence>
<dbReference type="Pfam" id="PF05951">
    <property type="entry name" value="Peptidase_M15_2"/>
    <property type="match status" value="1"/>
</dbReference>